<dbReference type="Proteomes" id="UP000315399">
    <property type="component" value="Unassembled WGS sequence"/>
</dbReference>
<organism evidence="3 4">
    <name type="scientific">Thermoproteota archaeon</name>
    <dbReference type="NCBI Taxonomy" id="2056631"/>
    <lineage>
        <taxon>Archaea</taxon>
        <taxon>Thermoproteota</taxon>
    </lineage>
</organism>
<evidence type="ECO:0000313" key="3">
    <source>
        <dbReference type="EMBL" id="TDA38363.1"/>
    </source>
</evidence>
<sequence length="382" mass="42526">MPANLPPQAKAAERRYIEARTLPEKIKYLQEFISSIPEHKGNEKMRGYLRRRLAQLKAELEEQKRRKVGGGGSGFAIKKEGAAQIVMLGMTGSGKSSLLMRVTNAKTEVSDHEFTTKEPVPGMMKFEDIQFQLVDTPAVYEGMASGAWGAQLLSLARNADGLLIVLDGGDAPGQFMKIMKELMEAGITIDRRTNRVEIEVTNGGGIQIMCTGRMECRIEDVKRLLRENGVRNASIRVWGDVGLSDFEDALEQTRVYKPSMIVINKVDIYPNAVEEFRRATGREALGISALTGEGMASLGEAIFRMLGIMRIYTKEPNGERAEKPIIVPIGTNVLDIAKIVHSHLYKNFKYARVWGRSVNYDGERVGGEHELADKDIVEIRVK</sequence>
<name>A0A523BBQ1_9CREN</name>
<keyword evidence="1" id="KW-0342">GTP-binding</keyword>
<dbReference type="EMBL" id="QNVH01000040">
    <property type="protein sequence ID" value="TDA38363.1"/>
    <property type="molecule type" value="Genomic_DNA"/>
</dbReference>
<dbReference type="Gene3D" id="6.10.140.1070">
    <property type="match status" value="1"/>
</dbReference>
<dbReference type="SUPFAM" id="SSF81271">
    <property type="entry name" value="TGS-like"/>
    <property type="match status" value="1"/>
</dbReference>
<dbReference type="GO" id="GO:0005525">
    <property type="term" value="F:GTP binding"/>
    <property type="evidence" value="ECO:0007669"/>
    <property type="project" value="UniProtKB-KW"/>
</dbReference>
<dbReference type="Gene3D" id="3.10.20.30">
    <property type="match status" value="1"/>
</dbReference>
<proteinExistence type="predicted"/>
<dbReference type="InterPro" id="IPR012676">
    <property type="entry name" value="TGS-like"/>
</dbReference>
<dbReference type="AlphaFoldDB" id="A0A523BBQ1"/>
<dbReference type="Gene3D" id="3.40.50.300">
    <property type="entry name" value="P-loop containing nucleotide triphosphate hydrolases"/>
    <property type="match status" value="1"/>
</dbReference>
<dbReference type="Pfam" id="PF16897">
    <property type="entry name" value="MMR_HSR1_Xtn"/>
    <property type="match status" value="1"/>
</dbReference>
<comment type="caution">
    <text evidence="3">The sequence shown here is derived from an EMBL/GenBank/DDBJ whole genome shotgun (WGS) entry which is preliminary data.</text>
</comment>
<dbReference type="InterPro" id="IPR045001">
    <property type="entry name" value="DRG"/>
</dbReference>
<dbReference type="InterPro" id="IPR031662">
    <property type="entry name" value="GTP-binding_2"/>
</dbReference>
<dbReference type="PRINTS" id="PR00326">
    <property type="entry name" value="GTP1OBG"/>
</dbReference>
<protein>
    <submittedName>
        <fullName evidence="3">GTP-binding protein</fullName>
    </submittedName>
</protein>
<dbReference type="InterPro" id="IPR006073">
    <property type="entry name" value="GTP-bd"/>
</dbReference>
<evidence type="ECO:0000313" key="4">
    <source>
        <dbReference type="Proteomes" id="UP000315399"/>
    </source>
</evidence>
<feature type="domain" description="TGS" evidence="2">
    <location>
        <begin position="307"/>
        <end position="381"/>
    </location>
</feature>
<dbReference type="Pfam" id="PF01926">
    <property type="entry name" value="MMR_HSR1"/>
    <property type="match status" value="1"/>
</dbReference>
<accession>A0A523BBQ1</accession>
<reference evidence="3 4" key="1">
    <citation type="journal article" date="2019" name="Nat. Microbiol.">
        <title>Expanding anaerobic alkane metabolism in the domain of Archaea.</title>
        <authorList>
            <person name="Wang Y."/>
            <person name="Wegener G."/>
            <person name="Hou J."/>
            <person name="Wang F."/>
            <person name="Xiao X."/>
        </authorList>
    </citation>
    <scope>NUCLEOTIDE SEQUENCE [LARGE SCALE GENOMIC DNA]</scope>
    <source>
        <strain evidence="3">WYZ-LMO10</strain>
    </source>
</reference>
<dbReference type="InterPro" id="IPR004095">
    <property type="entry name" value="TGS"/>
</dbReference>
<dbReference type="Pfam" id="PF02824">
    <property type="entry name" value="TGS"/>
    <property type="match status" value="1"/>
</dbReference>
<dbReference type="PROSITE" id="PS51880">
    <property type="entry name" value="TGS"/>
    <property type="match status" value="1"/>
</dbReference>
<evidence type="ECO:0000259" key="2">
    <source>
        <dbReference type="PROSITE" id="PS51880"/>
    </source>
</evidence>
<evidence type="ECO:0000256" key="1">
    <source>
        <dbReference type="ARBA" id="ARBA00023134"/>
    </source>
</evidence>
<dbReference type="InterPro" id="IPR012675">
    <property type="entry name" value="Beta-grasp_dom_sf"/>
</dbReference>
<gene>
    <name evidence="3" type="ORF">DSO08_04300</name>
</gene>
<keyword evidence="1" id="KW-0547">Nucleotide-binding</keyword>
<dbReference type="SUPFAM" id="SSF52540">
    <property type="entry name" value="P-loop containing nucleoside triphosphate hydrolases"/>
    <property type="match status" value="1"/>
</dbReference>
<dbReference type="InterPro" id="IPR027417">
    <property type="entry name" value="P-loop_NTPase"/>
</dbReference>
<dbReference type="PANTHER" id="PTHR43127">
    <property type="entry name" value="DEVELOPMENTALLY-REGULATED GTP-BINDING PROTEIN 2"/>
    <property type="match status" value="1"/>
</dbReference>
<dbReference type="GO" id="GO:0003924">
    <property type="term" value="F:GTPase activity"/>
    <property type="evidence" value="ECO:0007669"/>
    <property type="project" value="InterPro"/>
</dbReference>